<dbReference type="AlphaFoldDB" id="A3V4X3"/>
<dbReference type="STRING" id="314232.SKA53_14126"/>
<dbReference type="EMBL" id="AAMS01000004">
    <property type="protein sequence ID" value="EAQ06691.1"/>
    <property type="molecule type" value="Genomic_DNA"/>
</dbReference>
<dbReference type="HOGENOM" id="CLU_140970_0_0_5"/>
<dbReference type="eggNOG" id="ENOG502Z9FJ">
    <property type="taxonomic scope" value="Bacteria"/>
</dbReference>
<organism evidence="1 2">
    <name type="scientific">Yoonia vestfoldensis SKA53</name>
    <dbReference type="NCBI Taxonomy" id="314232"/>
    <lineage>
        <taxon>Bacteria</taxon>
        <taxon>Pseudomonadati</taxon>
        <taxon>Pseudomonadota</taxon>
        <taxon>Alphaproteobacteria</taxon>
        <taxon>Rhodobacterales</taxon>
        <taxon>Paracoccaceae</taxon>
        <taxon>Yoonia</taxon>
    </lineage>
</organism>
<evidence type="ECO:0000313" key="2">
    <source>
        <dbReference type="Proteomes" id="UP000004507"/>
    </source>
</evidence>
<proteinExistence type="predicted"/>
<accession>A3V4X3</accession>
<name>A3V4X3_9RHOB</name>
<keyword evidence="2" id="KW-1185">Reference proteome</keyword>
<dbReference type="RefSeq" id="WP_007206764.1">
    <property type="nucleotide sequence ID" value="NZ_CH672414.1"/>
</dbReference>
<comment type="caution">
    <text evidence="1">The sequence shown here is derived from an EMBL/GenBank/DDBJ whole genome shotgun (WGS) entry which is preliminary data.</text>
</comment>
<dbReference type="Proteomes" id="UP000004507">
    <property type="component" value="Unassembled WGS sequence"/>
</dbReference>
<reference evidence="1 2" key="1">
    <citation type="submission" date="2006-01" db="EMBL/GenBank/DDBJ databases">
        <authorList>
            <person name="Hagstrom A."/>
            <person name="Ferriera S."/>
            <person name="Johnson J."/>
            <person name="Kravitz S."/>
            <person name="Halpern A."/>
            <person name="Remington K."/>
            <person name="Beeson K."/>
            <person name="Tran B."/>
            <person name="Rogers Y.-H."/>
            <person name="Friedman R."/>
            <person name="Venter J.C."/>
        </authorList>
    </citation>
    <scope>NUCLEOTIDE SEQUENCE [LARGE SCALE GENOMIC DNA]</scope>
    <source>
        <strain evidence="1 2">SKA53</strain>
    </source>
</reference>
<evidence type="ECO:0000313" key="1">
    <source>
        <dbReference type="EMBL" id="EAQ06691.1"/>
    </source>
</evidence>
<dbReference type="OrthoDB" id="7874397at2"/>
<protein>
    <submittedName>
        <fullName evidence="1">Uncharacterized protein</fullName>
    </submittedName>
</protein>
<sequence>MTVHDPALGSQAAFRLSQLDDLEACVVIYLRLWCAGPQGRCAMRSDLTNGLGKSRADLTTKAFAAMVDLLALHRRRPLHHHALNSACLHPDEANFARFVANAASGDREDALWLAMLMVRADLAPQLTAVAADFGLRIRQMLVQRPDQATCLH</sequence>
<gene>
    <name evidence="1" type="ORF">SKA53_14126</name>
</gene>